<dbReference type="EMBL" id="CAXHTB010000023">
    <property type="protein sequence ID" value="CAL0331212.1"/>
    <property type="molecule type" value="Genomic_DNA"/>
</dbReference>
<gene>
    <name evidence="1" type="ORF">LLUT_LOCUS32272</name>
</gene>
<dbReference type="InterPro" id="IPR012340">
    <property type="entry name" value="NA-bd_OB-fold"/>
</dbReference>
<accession>A0AAV1YBG8</accession>
<dbReference type="Gene3D" id="2.40.50.140">
    <property type="entry name" value="Nucleic acid-binding proteins"/>
    <property type="match status" value="1"/>
</dbReference>
<name>A0AAV1YBG8_LUPLU</name>
<protein>
    <submittedName>
        <fullName evidence="1">Uncharacterized protein</fullName>
    </submittedName>
</protein>
<dbReference type="Proteomes" id="UP001497480">
    <property type="component" value="Unassembled WGS sequence"/>
</dbReference>
<evidence type="ECO:0000313" key="2">
    <source>
        <dbReference type="Proteomes" id="UP001497480"/>
    </source>
</evidence>
<proteinExistence type="predicted"/>
<dbReference type="AlphaFoldDB" id="A0AAV1YBG8"/>
<reference evidence="1 2" key="1">
    <citation type="submission" date="2024-03" db="EMBL/GenBank/DDBJ databases">
        <authorList>
            <person name="Martinez-Hernandez J."/>
        </authorList>
    </citation>
    <scope>NUCLEOTIDE SEQUENCE [LARGE SCALE GENOMIC DNA]</scope>
</reference>
<sequence>MSQSNSQLSQYYNLSDDDRFMYKTKLENIYEISPLTSNEQITCVTTRTTTMFVIGKHGWYYDGCTKCIKKAGVRDDPFTCKCGTYNQCSSPI</sequence>
<keyword evidence="2" id="KW-1185">Reference proteome</keyword>
<evidence type="ECO:0000313" key="1">
    <source>
        <dbReference type="EMBL" id="CAL0331212.1"/>
    </source>
</evidence>
<organism evidence="1 2">
    <name type="scientific">Lupinus luteus</name>
    <name type="common">European yellow lupine</name>
    <dbReference type="NCBI Taxonomy" id="3873"/>
    <lineage>
        <taxon>Eukaryota</taxon>
        <taxon>Viridiplantae</taxon>
        <taxon>Streptophyta</taxon>
        <taxon>Embryophyta</taxon>
        <taxon>Tracheophyta</taxon>
        <taxon>Spermatophyta</taxon>
        <taxon>Magnoliopsida</taxon>
        <taxon>eudicotyledons</taxon>
        <taxon>Gunneridae</taxon>
        <taxon>Pentapetalae</taxon>
        <taxon>rosids</taxon>
        <taxon>fabids</taxon>
        <taxon>Fabales</taxon>
        <taxon>Fabaceae</taxon>
        <taxon>Papilionoideae</taxon>
        <taxon>50 kb inversion clade</taxon>
        <taxon>genistoids sensu lato</taxon>
        <taxon>core genistoids</taxon>
        <taxon>Genisteae</taxon>
        <taxon>Lupinus</taxon>
    </lineage>
</organism>
<comment type="caution">
    <text evidence="1">The sequence shown here is derived from an EMBL/GenBank/DDBJ whole genome shotgun (WGS) entry which is preliminary data.</text>
</comment>